<comment type="caution">
    <text evidence="1">The sequence shown here is derived from an EMBL/GenBank/DDBJ whole genome shotgun (WGS) entry which is preliminary data.</text>
</comment>
<protein>
    <submittedName>
        <fullName evidence="1">Uncharacterized protein</fullName>
    </submittedName>
</protein>
<organism evidence="1">
    <name type="scientific">marine sediment metagenome</name>
    <dbReference type="NCBI Taxonomy" id="412755"/>
    <lineage>
        <taxon>unclassified sequences</taxon>
        <taxon>metagenomes</taxon>
        <taxon>ecological metagenomes</taxon>
    </lineage>
</organism>
<dbReference type="AlphaFoldDB" id="A0A0F9N7D1"/>
<evidence type="ECO:0000313" key="1">
    <source>
        <dbReference type="EMBL" id="KKM84705.1"/>
    </source>
</evidence>
<dbReference type="EMBL" id="LAZR01007523">
    <property type="protein sequence ID" value="KKM84705.1"/>
    <property type="molecule type" value="Genomic_DNA"/>
</dbReference>
<proteinExistence type="predicted"/>
<name>A0A0F9N7D1_9ZZZZ</name>
<gene>
    <name evidence="1" type="ORF">LCGC14_1296450</name>
</gene>
<sequence length="48" mass="5507">MAKKNSEDHRQFRNCEILCSSTFSHSKETGLGLGVDLAMDILFKFTWN</sequence>
<reference evidence="1" key="1">
    <citation type="journal article" date="2015" name="Nature">
        <title>Complex archaea that bridge the gap between prokaryotes and eukaryotes.</title>
        <authorList>
            <person name="Spang A."/>
            <person name="Saw J.H."/>
            <person name="Jorgensen S.L."/>
            <person name="Zaremba-Niedzwiedzka K."/>
            <person name="Martijn J."/>
            <person name="Lind A.E."/>
            <person name="van Eijk R."/>
            <person name="Schleper C."/>
            <person name="Guy L."/>
            <person name="Ettema T.J."/>
        </authorList>
    </citation>
    <scope>NUCLEOTIDE SEQUENCE</scope>
</reference>
<accession>A0A0F9N7D1</accession>